<dbReference type="EMBL" id="CXWC01000011">
    <property type="protein sequence ID" value="CTQ74282.1"/>
    <property type="molecule type" value="Genomic_DNA"/>
</dbReference>
<proteinExistence type="predicted"/>
<organism evidence="1 2">
    <name type="scientific">Roseibium album</name>
    <dbReference type="NCBI Taxonomy" id="311410"/>
    <lineage>
        <taxon>Bacteria</taxon>
        <taxon>Pseudomonadati</taxon>
        <taxon>Pseudomonadota</taxon>
        <taxon>Alphaproteobacteria</taxon>
        <taxon>Hyphomicrobiales</taxon>
        <taxon>Stappiaceae</taxon>
        <taxon>Roseibium</taxon>
    </lineage>
</organism>
<dbReference type="InterPro" id="IPR025690">
    <property type="entry name" value="Methyltransf_put"/>
</dbReference>
<dbReference type="InterPro" id="IPR029063">
    <property type="entry name" value="SAM-dependent_MTases_sf"/>
</dbReference>
<name>A0A0M6ZFT5_9HYPH</name>
<gene>
    <name evidence="1" type="ORF">LA5096_03982</name>
</gene>
<dbReference type="GO" id="GO:0008168">
    <property type="term" value="F:methyltransferase activity"/>
    <property type="evidence" value="ECO:0007669"/>
    <property type="project" value="UniProtKB-KW"/>
</dbReference>
<dbReference type="SUPFAM" id="SSF53335">
    <property type="entry name" value="S-adenosyl-L-methionine-dependent methyltransferases"/>
    <property type="match status" value="1"/>
</dbReference>
<dbReference type="STRING" id="311410.LA5095_00842"/>
<evidence type="ECO:0000313" key="2">
    <source>
        <dbReference type="Proteomes" id="UP000049983"/>
    </source>
</evidence>
<accession>A0A0M6ZFT5</accession>
<reference evidence="2" key="1">
    <citation type="submission" date="2015-07" db="EMBL/GenBank/DDBJ databases">
        <authorList>
            <person name="Rodrigo-Torres Lidia"/>
            <person name="Arahal R.David."/>
        </authorList>
    </citation>
    <scope>NUCLEOTIDE SEQUENCE [LARGE SCALE GENOMIC DNA]</scope>
    <source>
        <strain evidence="2">CECT 5096</strain>
    </source>
</reference>
<keyword evidence="2" id="KW-1185">Reference proteome</keyword>
<keyword evidence="1" id="KW-0808">Transferase</keyword>
<protein>
    <submittedName>
        <fullName evidence="1">S-adenosyl-L-methionine methyltransferase</fullName>
    </submittedName>
</protein>
<keyword evidence="1" id="KW-0489">Methyltransferase</keyword>
<dbReference type="GeneID" id="97671303"/>
<sequence length="165" mass="18613">MSRLDSFIRRMTSQKILLEYLVDKVNLVEGPVLELGLGNGRTYDHLREIYPDKEIFVFDFAMNCHPSCAPDADHMILGDIRDTLAFCAPRVRAQASFAHIDIGSADPTNDLAIVNWLAPLIDERMAVGGFVLTALELDLPNFELLEKPEGIHPGRYHIYRKFAEA</sequence>
<dbReference type="Proteomes" id="UP000049983">
    <property type="component" value="Unassembled WGS sequence"/>
</dbReference>
<dbReference type="GO" id="GO:0032259">
    <property type="term" value="P:methylation"/>
    <property type="evidence" value="ECO:0007669"/>
    <property type="project" value="UniProtKB-KW"/>
</dbReference>
<dbReference type="Pfam" id="PF12692">
    <property type="entry name" value="Methyltransf_17"/>
    <property type="match status" value="1"/>
</dbReference>
<dbReference type="OrthoDB" id="7348097at2"/>
<dbReference type="RefSeq" id="WP_082442762.1">
    <property type="nucleotide sequence ID" value="NZ_CANKXR010000005.1"/>
</dbReference>
<dbReference type="Gene3D" id="3.40.50.150">
    <property type="entry name" value="Vaccinia Virus protein VP39"/>
    <property type="match status" value="1"/>
</dbReference>
<evidence type="ECO:0000313" key="1">
    <source>
        <dbReference type="EMBL" id="CTQ74282.1"/>
    </source>
</evidence>
<dbReference type="AlphaFoldDB" id="A0A0M6ZFT5"/>